<reference evidence="9 10" key="2">
    <citation type="submission" date="2019-02" db="EMBL/GenBank/DDBJ databases">
        <title>'Lichenibacterium ramalinii' gen. nov. sp. nov., 'Lichenibacterium minor' gen. nov. sp. nov.</title>
        <authorList>
            <person name="Pankratov T."/>
        </authorList>
    </citation>
    <scope>NUCLEOTIDE SEQUENCE [LARGE SCALE GENOMIC DNA]</scope>
    <source>
        <strain evidence="9 10">RmlP026</strain>
    </source>
</reference>
<reference evidence="9 10" key="1">
    <citation type="submission" date="2018-12" db="EMBL/GenBank/DDBJ databases">
        <authorList>
            <person name="Grouzdev D.S."/>
            <person name="Krutkina M.S."/>
        </authorList>
    </citation>
    <scope>NUCLEOTIDE SEQUENCE [LARGE SCALE GENOMIC DNA]</scope>
    <source>
        <strain evidence="9 10">RmlP026</strain>
    </source>
</reference>
<evidence type="ECO:0000256" key="4">
    <source>
        <dbReference type="ARBA" id="ARBA00022692"/>
    </source>
</evidence>
<feature type="transmembrane region" description="Helical" evidence="7">
    <location>
        <begin position="12"/>
        <end position="32"/>
    </location>
</feature>
<feature type="transmembrane region" description="Helical" evidence="7">
    <location>
        <begin position="77"/>
        <end position="99"/>
    </location>
</feature>
<evidence type="ECO:0000256" key="6">
    <source>
        <dbReference type="ARBA" id="ARBA00023136"/>
    </source>
</evidence>
<evidence type="ECO:0000256" key="3">
    <source>
        <dbReference type="ARBA" id="ARBA00022475"/>
    </source>
</evidence>
<dbReference type="OrthoDB" id="8410865at2"/>
<keyword evidence="5 7" id="KW-1133">Transmembrane helix</keyword>
<dbReference type="CDD" id="cd06261">
    <property type="entry name" value="TM_PBP2"/>
    <property type="match status" value="1"/>
</dbReference>
<comment type="caution">
    <text evidence="9">The sequence shown here is derived from an EMBL/GenBank/DDBJ whole genome shotgun (WGS) entry which is preliminary data.</text>
</comment>
<dbReference type="GO" id="GO:0055085">
    <property type="term" value="P:transmembrane transport"/>
    <property type="evidence" value="ECO:0007669"/>
    <property type="project" value="InterPro"/>
</dbReference>
<feature type="domain" description="ABC transmembrane type-1" evidence="8">
    <location>
        <begin position="71"/>
        <end position="260"/>
    </location>
</feature>
<accession>A0A4V1RU19</accession>
<keyword evidence="6 7" id="KW-0472">Membrane</keyword>
<proteinExistence type="inferred from homology"/>
<organism evidence="9 10">
    <name type="scientific">Lichenibacterium minor</name>
    <dbReference type="NCBI Taxonomy" id="2316528"/>
    <lineage>
        <taxon>Bacteria</taxon>
        <taxon>Pseudomonadati</taxon>
        <taxon>Pseudomonadota</taxon>
        <taxon>Alphaproteobacteria</taxon>
        <taxon>Hyphomicrobiales</taxon>
        <taxon>Lichenihabitantaceae</taxon>
        <taxon>Lichenibacterium</taxon>
    </lineage>
</organism>
<gene>
    <name evidence="9" type="ORF">D3273_23145</name>
</gene>
<evidence type="ECO:0000256" key="2">
    <source>
        <dbReference type="ARBA" id="ARBA00022448"/>
    </source>
</evidence>
<evidence type="ECO:0000256" key="5">
    <source>
        <dbReference type="ARBA" id="ARBA00022989"/>
    </source>
</evidence>
<dbReference type="Pfam" id="PF12911">
    <property type="entry name" value="OppC_N"/>
    <property type="match status" value="1"/>
</dbReference>
<sequence>MPGGLLRDPRAAAGLAIVAAVALAAIAAPLLAPADPDAPDFLALMAPPSAAHLFGTDDLGRDVLSRVVFGARASVQVGLFSVAGALAVGTLAGLVAGYAGRWTEALIMRTMDVLFAFPSILLALVISAVLGPSLPDAVLAIAVVNVPVFARIARAQTLLVRELDFVVAQRGFGYGPGTILLRTVLPNVMAPLVVQASLLFASAIITESYLSFLGLGVQPPTPTWGSMLREAIGFLDQAPWLAWFPGAAIFAAVLGFNLLGDGLRDRLDPRDAA</sequence>
<dbReference type="PROSITE" id="PS50928">
    <property type="entry name" value="ABC_TM1"/>
    <property type="match status" value="1"/>
</dbReference>
<dbReference type="InterPro" id="IPR050366">
    <property type="entry name" value="BP-dependent_transpt_permease"/>
</dbReference>
<feature type="transmembrane region" description="Helical" evidence="7">
    <location>
        <begin position="111"/>
        <end position="131"/>
    </location>
</feature>
<dbReference type="SUPFAM" id="SSF161098">
    <property type="entry name" value="MetI-like"/>
    <property type="match status" value="1"/>
</dbReference>
<evidence type="ECO:0000256" key="1">
    <source>
        <dbReference type="ARBA" id="ARBA00004651"/>
    </source>
</evidence>
<dbReference type="Gene3D" id="1.10.3720.10">
    <property type="entry name" value="MetI-like"/>
    <property type="match status" value="1"/>
</dbReference>
<comment type="similarity">
    <text evidence="7">Belongs to the binding-protein-dependent transport system permease family.</text>
</comment>
<evidence type="ECO:0000256" key="7">
    <source>
        <dbReference type="RuleBase" id="RU363032"/>
    </source>
</evidence>
<dbReference type="PANTHER" id="PTHR43386">
    <property type="entry name" value="OLIGOPEPTIDE TRANSPORT SYSTEM PERMEASE PROTEIN APPC"/>
    <property type="match status" value="1"/>
</dbReference>
<keyword evidence="2 7" id="KW-0813">Transport</keyword>
<keyword evidence="3" id="KW-1003">Cell membrane</keyword>
<protein>
    <submittedName>
        <fullName evidence="9">ABC transporter permease</fullName>
    </submittedName>
</protein>
<feature type="transmembrane region" description="Helical" evidence="7">
    <location>
        <begin position="192"/>
        <end position="217"/>
    </location>
</feature>
<dbReference type="EMBL" id="QYBB01000046">
    <property type="protein sequence ID" value="RYC29614.1"/>
    <property type="molecule type" value="Genomic_DNA"/>
</dbReference>
<feature type="transmembrane region" description="Helical" evidence="7">
    <location>
        <begin position="137"/>
        <end position="153"/>
    </location>
</feature>
<dbReference type="InterPro" id="IPR025966">
    <property type="entry name" value="OppC_N"/>
</dbReference>
<comment type="subcellular location">
    <subcellularLocation>
        <location evidence="1 7">Cell membrane</location>
        <topology evidence="1 7">Multi-pass membrane protein</topology>
    </subcellularLocation>
</comment>
<keyword evidence="10" id="KW-1185">Reference proteome</keyword>
<name>A0A4V1RU19_9HYPH</name>
<dbReference type="InterPro" id="IPR000515">
    <property type="entry name" value="MetI-like"/>
</dbReference>
<evidence type="ECO:0000259" key="8">
    <source>
        <dbReference type="PROSITE" id="PS50928"/>
    </source>
</evidence>
<dbReference type="PANTHER" id="PTHR43386:SF25">
    <property type="entry name" value="PEPTIDE ABC TRANSPORTER PERMEASE PROTEIN"/>
    <property type="match status" value="1"/>
</dbReference>
<evidence type="ECO:0000313" key="9">
    <source>
        <dbReference type="EMBL" id="RYC29614.1"/>
    </source>
</evidence>
<dbReference type="AlphaFoldDB" id="A0A4V1RU19"/>
<dbReference type="Pfam" id="PF00528">
    <property type="entry name" value="BPD_transp_1"/>
    <property type="match status" value="1"/>
</dbReference>
<keyword evidence="4 7" id="KW-0812">Transmembrane</keyword>
<feature type="transmembrane region" description="Helical" evidence="7">
    <location>
        <begin position="237"/>
        <end position="260"/>
    </location>
</feature>
<evidence type="ECO:0000313" key="10">
    <source>
        <dbReference type="Proteomes" id="UP000290759"/>
    </source>
</evidence>
<dbReference type="GO" id="GO:0005886">
    <property type="term" value="C:plasma membrane"/>
    <property type="evidence" value="ECO:0007669"/>
    <property type="project" value="UniProtKB-SubCell"/>
</dbReference>
<dbReference type="Proteomes" id="UP000290759">
    <property type="component" value="Unassembled WGS sequence"/>
</dbReference>
<dbReference type="InterPro" id="IPR035906">
    <property type="entry name" value="MetI-like_sf"/>
</dbReference>